<name>A0ABN7XEQ4_GIGMA</name>
<reference evidence="1 2" key="1">
    <citation type="submission" date="2021-06" db="EMBL/GenBank/DDBJ databases">
        <authorList>
            <person name="Kallberg Y."/>
            <person name="Tangrot J."/>
            <person name="Rosling A."/>
        </authorList>
    </citation>
    <scope>NUCLEOTIDE SEQUENCE [LARGE SCALE GENOMIC DNA]</scope>
    <source>
        <strain evidence="1 2">120-4 pot B 10/14</strain>
    </source>
</reference>
<comment type="caution">
    <text evidence="1">The sequence shown here is derived from an EMBL/GenBank/DDBJ whole genome shotgun (WGS) entry which is preliminary data.</text>
</comment>
<accession>A0ABN7XEQ4</accession>
<feature type="non-terminal residue" evidence="1">
    <location>
        <position position="1"/>
    </location>
</feature>
<proteinExistence type="predicted"/>
<keyword evidence="2" id="KW-1185">Reference proteome</keyword>
<sequence>GRQVSTKSIIDTLAKYKKLLKVDRSRAKAFVPKKQKAFSQIYDKNISKIIRTATILSNEEVEPNFFGKVITENDNRDNINNIKTNTSIQKIDNGQNNNKEHLIEFNSESSRSLQHRFTDTGHIITEKDLLKTNMQINKDQIPITENRKSPLVKQ</sequence>
<evidence type="ECO:0000313" key="1">
    <source>
        <dbReference type="EMBL" id="CAG8852744.1"/>
    </source>
</evidence>
<feature type="non-terminal residue" evidence="1">
    <location>
        <position position="154"/>
    </location>
</feature>
<dbReference type="EMBL" id="CAJVQB010115709">
    <property type="protein sequence ID" value="CAG8852744.1"/>
    <property type="molecule type" value="Genomic_DNA"/>
</dbReference>
<evidence type="ECO:0000313" key="2">
    <source>
        <dbReference type="Proteomes" id="UP000789901"/>
    </source>
</evidence>
<protein>
    <submittedName>
        <fullName evidence="1">24704_t:CDS:1</fullName>
    </submittedName>
</protein>
<dbReference type="Proteomes" id="UP000789901">
    <property type="component" value="Unassembled WGS sequence"/>
</dbReference>
<organism evidence="1 2">
    <name type="scientific">Gigaspora margarita</name>
    <dbReference type="NCBI Taxonomy" id="4874"/>
    <lineage>
        <taxon>Eukaryota</taxon>
        <taxon>Fungi</taxon>
        <taxon>Fungi incertae sedis</taxon>
        <taxon>Mucoromycota</taxon>
        <taxon>Glomeromycotina</taxon>
        <taxon>Glomeromycetes</taxon>
        <taxon>Diversisporales</taxon>
        <taxon>Gigasporaceae</taxon>
        <taxon>Gigaspora</taxon>
    </lineage>
</organism>
<gene>
    <name evidence="1" type="ORF">GMARGA_LOCUS41565</name>
</gene>